<dbReference type="PROSITE" id="PS51257">
    <property type="entry name" value="PROKAR_LIPOPROTEIN"/>
    <property type="match status" value="1"/>
</dbReference>
<evidence type="ECO:0000256" key="2">
    <source>
        <dbReference type="ARBA" id="ARBA00022801"/>
    </source>
</evidence>
<keyword evidence="5" id="KW-1133">Transmembrane helix</keyword>
<dbReference type="GO" id="GO:0005975">
    <property type="term" value="P:carbohydrate metabolic process"/>
    <property type="evidence" value="ECO:0007669"/>
    <property type="project" value="InterPro"/>
</dbReference>
<dbReference type="InterPro" id="IPR011050">
    <property type="entry name" value="Pectin_lyase_fold/virulence"/>
</dbReference>
<dbReference type="PANTHER" id="PTHR31339">
    <property type="entry name" value="PECTIN LYASE-RELATED"/>
    <property type="match status" value="1"/>
</dbReference>
<keyword evidence="3 4" id="KW-0326">Glycosidase</keyword>
<name>A0A2T0M8Q5_9FLAO</name>
<gene>
    <name evidence="6" type="ORF">CLV81_2241</name>
</gene>
<dbReference type="Pfam" id="PF00295">
    <property type="entry name" value="Glyco_hydro_28"/>
    <property type="match status" value="1"/>
</dbReference>
<accession>A0A2T0M8Q5</accession>
<evidence type="ECO:0000313" key="7">
    <source>
        <dbReference type="Proteomes" id="UP000237640"/>
    </source>
</evidence>
<proteinExistence type="inferred from homology"/>
<evidence type="ECO:0000256" key="5">
    <source>
        <dbReference type="SAM" id="Phobius"/>
    </source>
</evidence>
<organism evidence="6 7">
    <name type="scientific">Flagellimonas meridianipacifica</name>
    <dbReference type="NCBI Taxonomy" id="1080225"/>
    <lineage>
        <taxon>Bacteria</taxon>
        <taxon>Pseudomonadati</taxon>
        <taxon>Bacteroidota</taxon>
        <taxon>Flavobacteriia</taxon>
        <taxon>Flavobacteriales</taxon>
        <taxon>Flavobacteriaceae</taxon>
        <taxon>Flagellimonas</taxon>
    </lineage>
</organism>
<dbReference type="SMART" id="SM00710">
    <property type="entry name" value="PbH1"/>
    <property type="match status" value="4"/>
</dbReference>
<feature type="transmembrane region" description="Helical" evidence="5">
    <location>
        <begin position="12"/>
        <end position="32"/>
    </location>
</feature>
<keyword evidence="5" id="KW-0472">Membrane</keyword>
<dbReference type="GO" id="GO:0004650">
    <property type="term" value="F:polygalacturonase activity"/>
    <property type="evidence" value="ECO:0007669"/>
    <property type="project" value="InterPro"/>
</dbReference>
<dbReference type="InterPro" id="IPR000743">
    <property type="entry name" value="Glyco_hydro_28"/>
</dbReference>
<dbReference type="InterPro" id="IPR051801">
    <property type="entry name" value="GH28_Enzymes"/>
</dbReference>
<dbReference type="Gene3D" id="2.160.20.10">
    <property type="entry name" value="Single-stranded right-handed beta-helix, Pectin lyase-like"/>
    <property type="match status" value="1"/>
</dbReference>
<protein>
    <submittedName>
        <fullName evidence="6">Glycosyl hydrolase family 28</fullName>
    </submittedName>
</protein>
<keyword evidence="5" id="KW-0812">Transmembrane</keyword>
<dbReference type="EMBL" id="PVYX01000002">
    <property type="protein sequence ID" value="PRX53853.1"/>
    <property type="molecule type" value="Genomic_DNA"/>
</dbReference>
<comment type="caution">
    <text evidence="6">The sequence shown here is derived from an EMBL/GenBank/DDBJ whole genome shotgun (WGS) entry which is preliminary data.</text>
</comment>
<keyword evidence="2 4" id="KW-0378">Hydrolase</keyword>
<dbReference type="RefSeq" id="WP_106145187.1">
    <property type="nucleotide sequence ID" value="NZ_PVYX01000002.1"/>
</dbReference>
<sequence length="482" mass="54980">MEKVYEFANRNRFHRSLFKVSTFGLCVFYLFLGSCGPKLKKTDFETTIEQHLDSAWNVTMPKILKNIFPPSFKTDTVIVTNGNRFVERLNDSIVILSKRGGGVVHIPEGVYKVKGPVLLDSNINLNLAEGVELIFSNNPDDYLPEVKARWEGTFAMNYSPLIYAMGKTNIAITGKGEINGNCQDTWGQWKPKQNPDKKTIRQYGNDKVPLSERIFGDGHYLRPTGIEFIECKNILLEDFTIHHTPFWTIHPVLSENITARRLNIQMGVRNDDGIDPEHCKNVLIEKCTINTWDDCIAIKAGRDQDGWDYPPSENIIIRDNDFTNVVGSGFCIGSEMSGGVRNVFVENNTLRGSEKHAFQFKSNPDRGGFIEQVYMRNMKVMAPVSYGFEFTTDYAGWRGNEHFVKYNDFYFQNIEMEAATKISIKINGREEENIHRVFMENITIKKSLAPMIANHVEDLVLKNVSINGKTITKKDVTTEKQK</sequence>
<dbReference type="PANTHER" id="PTHR31339:SF9">
    <property type="entry name" value="PLASMIN AND FIBRONECTIN-BINDING PROTEIN A"/>
    <property type="match status" value="1"/>
</dbReference>
<dbReference type="AlphaFoldDB" id="A0A2T0M8Q5"/>
<dbReference type="InterPro" id="IPR012334">
    <property type="entry name" value="Pectin_lyas_fold"/>
</dbReference>
<evidence type="ECO:0000256" key="4">
    <source>
        <dbReference type="RuleBase" id="RU361169"/>
    </source>
</evidence>
<dbReference type="Proteomes" id="UP000237640">
    <property type="component" value="Unassembled WGS sequence"/>
</dbReference>
<dbReference type="SUPFAM" id="SSF51126">
    <property type="entry name" value="Pectin lyase-like"/>
    <property type="match status" value="1"/>
</dbReference>
<evidence type="ECO:0000256" key="1">
    <source>
        <dbReference type="ARBA" id="ARBA00008834"/>
    </source>
</evidence>
<dbReference type="InterPro" id="IPR006626">
    <property type="entry name" value="PbH1"/>
</dbReference>
<dbReference type="OrthoDB" id="9795222at2"/>
<evidence type="ECO:0000313" key="6">
    <source>
        <dbReference type="EMBL" id="PRX53853.1"/>
    </source>
</evidence>
<evidence type="ECO:0000256" key="3">
    <source>
        <dbReference type="ARBA" id="ARBA00023295"/>
    </source>
</evidence>
<reference evidence="6 7" key="1">
    <citation type="submission" date="2018-03" db="EMBL/GenBank/DDBJ databases">
        <title>Genomic Encyclopedia of Archaeal and Bacterial Type Strains, Phase II (KMG-II): from individual species to whole genera.</title>
        <authorList>
            <person name="Goeker M."/>
        </authorList>
    </citation>
    <scope>NUCLEOTIDE SEQUENCE [LARGE SCALE GENOMIC DNA]</scope>
    <source>
        <strain evidence="6 7">DSM 25027</strain>
    </source>
</reference>
<keyword evidence="7" id="KW-1185">Reference proteome</keyword>
<comment type="similarity">
    <text evidence="1 4">Belongs to the glycosyl hydrolase 28 family.</text>
</comment>